<keyword evidence="5 7" id="KW-1133">Transmembrane helix</keyword>
<organism evidence="9 10">
    <name type="scientific">Yanshouia hominis</name>
    <dbReference type="NCBI Taxonomy" id="2763673"/>
    <lineage>
        <taxon>Bacteria</taxon>
        <taxon>Bacillati</taxon>
        <taxon>Bacillota</taxon>
        <taxon>Clostridia</taxon>
        <taxon>Eubacteriales</taxon>
        <taxon>Oscillospiraceae</taxon>
        <taxon>Yanshouia</taxon>
    </lineage>
</organism>
<feature type="transmembrane region" description="Helical" evidence="7">
    <location>
        <begin position="217"/>
        <end position="235"/>
    </location>
</feature>
<dbReference type="Pfam" id="PF00953">
    <property type="entry name" value="Glycos_transf_4"/>
    <property type="match status" value="1"/>
</dbReference>
<dbReference type="Proteomes" id="UP000658131">
    <property type="component" value="Unassembled WGS sequence"/>
</dbReference>
<comment type="pathway">
    <text evidence="7">Cell wall biogenesis; peptidoglycan biosynthesis.</text>
</comment>
<evidence type="ECO:0000256" key="8">
    <source>
        <dbReference type="NCBIfam" id="TIGR00445"/>
    </source>
</evidence>
<dbReference type="RefSeq" id="WP_262398741.1">
    <property type="nucleotide sequence ID" value="NZ_JACRTB010000002.1"/>
</dbReference>
<dbReference type="PANTHER" id="PTHR22926">
    <property type="entry name" value="PHOSPHO-N-ACETYLMURAMOYL-PENTAPEPTIDE-TRANSFERASE"/>
    <property type="match status" value="1"/>
</dbReference>
<feature type="transmembrane region" description="Helical" evidence="7">
    <location>
        <begin position="128"/>
        <end position="146"/>
    </location>
</feature>
<gene>
    <name evidence="7" type="primary">mraY</name>
    <name evidence="9" type="ORF">H8717_01315</name>
</gene>
<evidence type="ECO:0000256" key="6">
    <source>
        <dbReference type="ARBA" id="ARBA00023136"/>
    </source>
</evidence>
<name>A0ABR7NGR9_9FIRM</name>
<protein>
    <recommendedName>
        <fullName evidence="7 8">Phospho-N-acetylmuramoyl-pentapeptide-transferase</fullName>
        <ecNumber evidence="7 8">2.7.8.13</ecNumber>
    </recommendedName>
    <alternativeName>
        <fullName evidence="7">UDP-MurNAc-pentapeptide phosphotransferase</fullName>
    </alternativeName>
</protein>
<keyword evidence="7" id="KW-0479">Metal-binding</keyword>
<dbReference type="InterPro" id="IPR000715">
    <property type="entry name" value="Glycosyl_transferase_4"/>
</dbReference>
<dbReference type="EMBL" id="JACRTB010000002">
    <property type="protein sequence ID" value="MBC8575052.1"/>
    <property type="molecule type" value="Genomic_DNA"/>
</dbReference>
<dbReference type="InterPro" id="IPR018480">
    <property type="entry name" value="PNAcMuramoyl-5peptid_Trfase_CS"/>
</dbReference>
<dbReference type="HAMAP" id="MF_00038">
    <property type="entry name" value="MraY"/>
    <property type="match status" value="1"/>
</dbReference>
<evidence type="ECO:0000256" key="4">
    <source>
        <dbReference type="ARBA" id="ARBA00022692"/>
    </source>
</evidence>
<sequence length="336" mass="35925">MNGYFVLTAAVSFGVTALLGLWLIPFLRRLKYGQTILEIGPAWHKNKQGTPTMGGLMFIAGVLCAVASSFSAALLAHPELTQGYHRILNTRLVAGLLMAAGFSLIGFADDYVKVAKKQNLGLTPGQKLVVQFLVAILYLWSLIAAGDTSTVLFIPFFGQLALAPWLYYPLCAVGIVYIVNSVNLTDGLDGLAASVTTMASFGFLAVAMLLQNFQTELLAVAVAGGCIGFLIYNFYPAKVFMGDTGSMFLGGCVVAMAFGVGAPLLLGLIGLIYICESLSVVIQVISFKTTGRRIFKMSPIHHHFEMSGYTEVQIGFAFSLITVIGSLLAFLAARGF</sequence>
<keyword evidence="6 7" id="KW-0472">Membrane</keyword>
<keyword evidence="7" id="KW-0573">Peptidoglycan synthesis</keyword>
<feature type="transmembrane region" description="Helical" evidence="7">
    <location>
        <begin position="6"/>
        <end position="27"/>
    </location>
</feature>
<accession>A0ABR7NGR9</accession>
<dbReference type="GO" id="GO:0016740">
    <property type="term" value="F:transferase activity"/>
    <property type="evidence" value="ECO:0007669"/>
    <property type="project" value="UniProtKB-KW"/>
</dbReference>
<comment type="caution">
    <text evidence="9">The sequence shown here is derived from an EMBL/GenBank/DDBJ whole genome shotgun (WGS) entry which is preliminary data.</text>
</comment>
<proteinExistence type="inferred from homology"/>
<keyword evidence="10" id="KW-1185">Reference proteome</keyword>
<keyword evidence="7" id="KW-0460">Magnesium</keyword>
<keyword evidence="4 7" id="KW-0812">Transmembrane</keyword>
<keyword evidence="7" id="KW-0133">Cell shape</keyword>
<keyword evidence="7" id="KW-0131">Cell cycle</keyword>
<evidence type="ECO:0000256" key="2">
    <source>
        <dbReference type="ARBA" id="ARBA00005583"/>
    </source>
</evidence>
<keyword evidence="7" id="KW-1003">Cell membrane</keyword>
<feature type="transmembrane region" description="Helical" evidence="7">
    <location>
        <begin position="88"/>
        <end position="107"/>
    </location>
</feature>
<evidence type="ECO:0000313" key="9">
    <source>
        <dbReference type="EMBL" id="MBC8575052.1"/>
    </source>
</evidence>
<feature type="transmembrane region" description="Helical" evidence="7">
    <location>
        <begin position="55"/>
        <end position="76"/>
    </location>
</feature>
<feature type="transmembrane region" description="Helical" evidence="7">
    <location>
        <begin position="191"/>
        <end position="211"/>
    </location>
</feature>
<comment type="function">
    <text evidence="7">Catalyzes the initial step of the lipid cycle reactions in the biosynthesis of the cell wall peptidoglycan: transfers peptidoglycan precursor phospho-MurNAc-pentapeptide from UDP-MurNAc-pentapeptide onto the lipid carrier undecaprenyl phosphate, yielding undecaprenyl-pyrophosphoryl-MurNAc-pentapeptide, known as lipid I.</text>
</comment>
<feature type="transmembrane region" description="Helical" evidence="7">
    <location>
        <begin position="247"/>
        <end position="274"/>
    </location>
</feature>
<comment type="subcellular location">
    <subcellularLocation>
        <location evidence="7">Cell membrane</location>
        <topology evidence="7">Multi-pass membrane protein</topology>
    </subcellularLocation>
    <subcellularLocation>
        <location evidence="1">Membrane</location>
        <topology evidence="1">Multi-pass membrane protein</topology>
    </subcellularLocation>
</comment>
<comment type="similarity">
    <text evidence="2 7">Belongs to the glycosyltransferase 4 family. MraY subfamily.</text>
</comment>
<evidence type="ECO:0000313" key="10">
    <source>
        <dbReference type="Proteomes" id="UP000658131"/>
    </source>
</evidence>
<feature type="transmembrane region" description="Helical" evidence="7">
    <location>
        <begin position="152"/>
        <end position="179"/>
    </location>
</feature>
<dbReference type="InterPro" id="IPR003524">
    <property type="entry name" value="PNAcMuramoyl-5peptid_Trfase"/>
</dbReference>
<keyword evidence="3 7" id="KW-0808">Transferase</keyword>
<evidence type="ECO:0000256" key="1">
    <source>
        <dbReference type="ARBA" id="ARBA00004141"/>
    </source>
</evidence>
<dbReference type="PANTHER" id="PTHR22926:SF5">
    <property type="entry name" value="PHOSPHO-N-ACETYLMURAMOYL-PENTAPEPTIDE-TRANSFERASE HOMOLOG"/>
    <property type="match status" value="1"/>
</dbReference>
<dbReference type="PROSITE" id="PS01348">
    <property type="entry name" value="MRAY_2"/>
    <property type="match status" value="1"/>
</dbReference>
<keyword evidence="7" id="KW-0961">Cell wall biogenesis/degradation</keyword>
<reference evidence="9 10" key="1">
    <citation type="submission" date="2020-08" db="EMBL/GenBank/DDBJ databases">
        <title>Genome public.</title>
        <authorList>
            <person name="Liu C."/>
            <person name="Sun Q."/>
        </authorList>
    </citation>
    <scope>NUCLEOTIDE SEQUENCE [LARGE SCALE GENOMIC DNA]</scope>
    <source>
        <strain evidence="9 10">BX1</strain>
    </source>
</reference>
<comment type="cofactor">
    <cofactor evidence="7">
        <name>Mg(2+)</name>
        <dbReference type="ChEBI" id="CHEBI:18420"/>
    </cofactor>
</comment>
<dbReference type="CDD" id="cd06852">
    <property type="entry name" value="GT_MraY"/>
    <property type="match status" value="1"/>
</dbReference>
<dbReference type="EC" id="2.7.8.13" evidence="7 8"/>
<evidence type="ECO:0000256" key="7">
    <source>
        <dbReference type="HAMAP-Rule" id="MF_00038"/>
    </source>
</evidence>
<evidence type="ECO:0000256" key="5">
    <source>
        <dbReference type="ARBA" id="ARBA00022989"/>
    </source>
</evidence>
<comment type="catalytic activity">
    <reaction evidence="7">
        <text>UDP-N-acetyl-alpha-D-muramoyl-L-alanyl-gamma-D-glutamyl-meso-2,6-diaminopimeloyl-D-alanyl-D-alanine + di-trans,octa-cis-undecaprenyl phosphate = di-trans,octa-cis-undecaprenyl diphospho-N-acetyl-alpha-D-muramoyl-L-alanyl-D-glutamyl-meso-2,6-diaminopimeloyl-D-alanyl-D-alanine + UMP</text>
        <dbReference type="Rhea" id="RHEA:28386"/>
        <dbReference type="ChEBI" id="CHEBI:57865"/>
        <dbReference type="ChEBI" id="CHEBI:60392"/>
        <dbReference type="ChEBI" id="CHEBI:61386"/>
        <dbReference type="ChEBI" id="CHEBI:61387"/>
        <dbReference type="EC" id="2.7.8.13"/>
    </reaction>
</comment>
<keyword evidence="7" id="KW-0132">Cell division</keyword>
<dbReference type="NCBIfam" id="TIGR00445">
    <property type="entry name" value="mraY"/>
    <property type="match status" value="1"/>
</dbReference>
<dbReference type="PROSITE" id="PS01347">
    <property type="entry name" value="MRAY_1"/>
    <property type="match status" value="1"/>
</dbReference>
<evidence type="ECO:0000256" key="3">
    <source>
        <dbReference type="ARBA" id="ARBA00022679"/>
    </source>
</evidence>
<feature type="transmembrane region" description="Helical" evidence="7">
    <location>
        <begin position="314"/>
        <end position="333"/>
    </location>
</feature>
<dbReference type="Pfam" id="PF10555">
    <property type="entry name" value="MraY_sig1"/>
    <property type="match status" value="1"/>
</dbReference>